<evidence type="ECO:0008006" key="3">
    <source>
        <dbReference type="Google" id="ProtNLM"/>
    </source>
</evidence>
<protein>
    <recommendedName>
        <fullName evidence="3">RNase H type-1 domain-containing protein</fullName>
    </recommendedName>
</protein>
<evidence type="ECO:0000313" key="2">
    <source>
        <dbReference type="Proteomes" id="UP001220256"/>
    </source>
</evidence>
<dbReference type="Proteomes" id="UP001220256">
    <property type="component" value="Unassembled WGS sequence"/>
</dbReference>
<reference evidence="1 2" key="1">
    <citation type="journal article" date="2023" name="IMA Fungus">
        <title>Comparative genomic study of the Penicillium genus elucidates a diverse pangenome and 15 lateral gene transfer events.</title>
        <authorList>
            <person name="Petersen C."/>
            <person name="Sorensen T."/>
            <person name="Nielsen M.R."/>
            <person name="Sondergaard T.E."/>
            <person name="Sorensen J.L."/>
            <person name="Fitzpatrick D.A."/>
            <person name="Frisvad J.C."/>
            <person name="Nielsen K.L."/>
        </authorList>
    </citation>
    <scope>NUCLEOTIDE SEQUENCE [LARGE SCALE GENOMIC DNA]</scope>
    <source>
        <strain evidence="1 2">IBT 3361</strain>
    </source>
</reference>
<comment type="caution">
    <text evidence="1">The sequence shown here is derived from an EMBL/GenBank/DDBJ whole genome shotgun (WGS) entry which is preliminary data.</text>
</comment>
<keyword evidence="2" id="KW-1185">Reference proteome</keyword>
<gene>
    <name evidence="1" type="ORF">N7505_000985</name>
</gene>
<accession>A0ABQ8WVE4</accession>
<organism evidence="1 2">
    <name type="scientific">Penicillium chrysogenum</name>
    <name type="common">Penicillium notatum</name>
    <dbReference type="NCBI Taxonomy" id="5076"/>
    <lineage>
        <taxon>Eukaryota</taxon>
        <taxon>Fungi</taxon>
        <taxon>Dikarya</taxon>
        <taxon>Ascomycota</taxon>
        <taxon>Pezizomycotina</taxon>
        <taxon>Eurotiomycetes</taxon>
        <taxon>Eurotiomycetidae</taxon>
        <taxon>Eurotiales</taxon>
        <taxon>Aspergillaceae</taxon>
        <taxon>Penicillium</taxon>
        <taxon>Penicillium chrysogenum species complex</taxon>
    </lineage>
</organism>
<sequence>MKEKKDKVKNATNKDRRTIRYLWTIGHGKSSPGHTGIEGNEAADILADHGALHGLQGSGPQALPTISGIRSVYRDLRNEARHEWWQKVSPKLSTWYQRWQGVYEIKDLPELDLRRPTLHR</sequence>
<dbReference type="EMBL" id="JAPVEB010000001">
    <property type="protein sequence ID" value="KAJ5283005.1"/>
    <property type="molecule type" value="Genomic_DNA"/>
</dbReference>
<name>A0ABQ8WVE4_PENCH</name>
<evidence type="ECO:0000313" key="1">
    <source>
        <dbReference type="EMBL" id="KAJ5283005.1"/>
    </source>
</evidence>
<proteinExistence type="predicted"/>